<dbReference type="SMART" id="SM00360">
    <property type="entry name" value="RRM"/>
    <property type="match status" value="3"/>
</dbReference>
<feature type="region of interest" description="Disordered" evidence="6">
    <location>
        <begin position="693"/>
        <end position="713"/>
    </location>
</feature>
<feature type="compositionally biased region" description="Acidic residues" evidence="6">
    <location>
        <begin position="704"/>
        <end position="713"/>
    </location>
</feature>
<dbReference type="InterPro" id="IPR003954">
    <property type="entry name" value="RRM_euk-type"/>
</dbReference>
<comment type="subcellular location">
    <subcellularLocation>
        <location evidence="1">Nucleus</location>
    </subcellularLocation>
</comment>
<evidence type="ECO:0000256" key="6">
    <source>
        <dbReference type="SAM" id="MobiDB-lite"/>
    </source>
</evidence>
<name>A0A078B4M9_STYLE</name>
<dbReference type="SMART" id="SM00361">
    <property type="entry name" value="RRM_1"/>
    <property type="match status" value="1"/>
</dbReference>
<evidence type="ECO:0000256" key="4">
    <source>
        <dbReference type="PROSITE-ProRule" id="PRU00176"/>
    </source>
</evidence>
<dbReference type="Pfam" id="PF00076">
    <property type="entry name" value="RRM_1"/>
    <property type="match status" value="2"/>
</dbReference>
<feature type="domain" description="RRM" evidence="7">
    <location>
        <begin position="379"/>
        <end position="485"/>
    </location>
</feature>
<feature type="compositionally biased region" description="Basic and acidic residues" evidence="6">
    <location>
        <begin position="587"/>
        <end position="596"/>
    </location>
</feature>
<dbReference type="AlphaFoldDB" id="A0A078B4M9"/>
<evidence type="ECO:0000256" key="3">
    <source>
        <dbReference type="ARBA" id="ARBA00023242"/>
    </source>
</evidence>
<gene>
    <name evidence="8" type="primary">Contig17866.g18988</name>
    <name evidence="8" type="ORF">STYLEM_18623</name>
</gene>
<dbReference type="PROSITE" id="PS50102">
    <property type="entry name" value="RRM"/>
    <property type="match status" value="3"/>
</dbReference>
<feature type="coiled-coil region" evidence="5">
    <location>
        <begin position="624"/>
        <end position="673"/>
    </location>
</feature>
<dbReference type="EMBL" id="CCKQ01017596">
    <property type="protein sequence ID" value="CDW89490.1"/>
    <property type="molecule type" value="Genomic_DNA"/>
</dbReference>
<keyword evidence="9" id="KW-1185">Reference proteome</keyword>
<keyword evidence="3" id="KW-0539">Nucleus</keyword>
<evidence type="ECO:0000259" key="7">
    <source>
        <dbReference type="PROSITE" id="PS50102"/>
    </source>
</evidence>
<accession>A0A078B4M9</accession>
<feature type="region of interest" description="Disordered" evidence="6">
    <location>
        <begin position="587"/>
        <end position="615"/>
    </location>
</feature>
<dbReference type="SUPFAM" id="SSF54928">
    <property type="entry name" value="RNA-binding domain, RBD"/>
    <property type="match status" value="1"/>
</dbReference>
<dbReference type="PANTHER" id="PTHR48039">
    <property type="entry name" value="RNA-BINDING MOTIF PROTEIN 14B"/>
    <property type="match status" value="1"/>
</dbReference>
<dbReference type="Proteomes" id="UP000039865">
    <property type="component" value="Unassembled WGS sequence"/>
</dbReference>
<dbReference type="GO" id="GO:0003729">
    <property type="term" value="F:mRNA binding"/>
    <property type="evidence" value="ECO:0007669"/>
    <property type="project" value="TreeGrafter"/>
</dbReference>
<dbReference type="PANTHER" id="PTHR48039:SF1">
    <property type="entry name" value="RNA BINDING MOTIF PROTEIN 14 ISOFORM X1"/>
    <property type="match status" value="1"/>
</dbReference>
<dbReference type="InterPro" id="IPR012677">
    <property type="entry name" value="Nucleotide-bd_a/b_plait_sf"/>
</dbReference>
<dbReference type="InterPro" id="IPR051945">
    <property type="entry name" value="RRM_MRD1_RNA_proc_ribogen"/>
</dbReference>
<feature type="domain" description="RRM" evidence="7">
    <location>
        <begin position="182"/>
        <end position="305"/>
    </location>
</feature>
<feature type="region of interest" description="Disordered" evidence="6">
    <location>
        <begin position="142"/>
        <end position="161"/>
    </location>
</feature>
<dbReference type="InterPro" id="IPR035979">
    <property type="entry name" value="RBD_domain_sf"/>
</dbReference>
<feature type="domain" description="RRM" evidence="7">
    <location>
        <begin position="27"/>
        <end position="105"/>
    </location>
</feature>
<feature type="compositionally biased region" description="Basic and acidic residues" evidence="6">
    <location>
        <begin position="604"/>
        <end position="615"/>
    </location>
</feature>
<feature type="region of interest" description="Disordered" evidence="6">
    <location>
        <begin position="1"/>
        <end position="28"/>
    </location>
</feature>
<organism evidence="8 9">
    <name type="scientific">Stylonychia lemnae</name>
    <name type="common">Ciliate</name>
    <dbReference type="NCBI Taxonomy" id="5949"/>
    <lineage>
        <taxon>Eukaryota</taxon>
        <taxon>Sar</taxon>
        <taxon>Alveolata</taxon>
        <taxon>Ciliophora</taxon>
        <taxon>Intramacronucleata</taxon>
        <taxon>Spirotrichea</taxon>
        <taxon>Stichotrichia</taxon>
        <taxon>Sporadotrichida</taxon>
        <taxon>Oxytrichidae</taxon>
        <taxon>Stylonychinae</taxon>
        <taxon>Stylonychia</taxon>
    </lineage>
</organism>
<sequence>MESQDHQENKNNLEGDKKDKPQPQKEGKVIVRNLGFDLKEVHLKKEFQKYGKIIDANVPLKNETNTNRGFGFIEFSTKEEAQKAIDGMNGQKYKGRVIAVEFSAPSRKYENRVQSFIDNTKMSRQDIVQPLVIRNEKEEKLKAKEEREKSQAEKKDQYQKQKIANKEEAKAKYEKEPQRLNKTLFVRNIGYDTNEQQFKEFMGKFGDVKYALLVKVKELQLNHESGEAMTHKGTGFVQFKNPNVAEQLIELSNSIEIKLDEECKTNRLNAKKNKGKLEDNKGVLSVITGELELNGRRLVIKEAMSKSEAIDKHAEDQSKKQMKEDKRNLNYKKEGLLNEETWIHKKPRPSEKQIEQRQRLLKEKDAALTKNTNLFVSKKRIQIRNLPRRDFFEKELKELMMVVVEEWLKTVDDKKLKEQNKKKFLKQVKILRDQEKIDTQSGDKLASGLGFAEFGDEELALYALRYLNNMELVTNKGLIADFSLEDQRAIHKREVKFEKQKKLNQDKKREEKMEKKQQDEKKALLPTSGVVDLGKRNQPEKLDKESIDKITDLELLHQMMRQTISRGKKQRIKKRIDKLEAERGIVRELPAKDKTPKLPQQQQERPKVEVPKVSAQEKVKSLLKKREEKLMQKDQKKKDKFKNNITDEEREIMKKIKNKKKDKKRQQARETDEFDDILDTYKNKVLKKIKKSLAGASKKQITEGDFEEVDLSD</sequence>
<evidence type="ECO:0000256" key="2">
    <source>
        <dbReference type="ARBA" id="ARBA00022884"/>
    </source>
</evidence>
<keyword evidence="5" id="KW-0175">Coiled coil</keyword>
<dbReference type="GO" id="GO:0005730">
    <property type="term" value="C:nucleolus"/>
    <property type="evidence" value="ECO:0007669"/>
    <property type="project" value="TreeGrafter"/>
</dbReference>
<dbReference type="InterPro" id="IPR000504">
    <property type="entry name" value="RRM_dom"/>
</dbReference>
<evidence type="ECO:0000256" key="1">
    <source>
        <dbReference type="ARBA" id="ARBA00004123"/>
    </source>
</evidence>
<reference evidence="8 9" key="1">
    <citation type="submission" date="2014-06" db="EMBL/GenBank/DDBJ databases">
        <authorList>
            <person name="Swart Estienne"/>
        </authorList>
    </citation>
    <scope>NUCLEOTIDE SEQUENCE [LARGE SCALE GENOMIC DNA]</scope>
    <source>
        <strain evidence="8 9">130c</strain>
    </source>
</reference>
<dbReference type="InParanoid" id="A0A078B4M9"/>
<keyword evidence="2 4" id="KW-0694">RNA-binding</keyword>
<dbReference type="OrthoDB" id="313401at2759"/>
<evidence type="ECO:0000313" key="9">
    <source>
        <dbReference type="Proteomes" id="UP000039865"/>
    </source>
</evidence>
<dbReference type="Gene3D" id="3.30.70.330">
    <property type="match status" value="3"/>
</dbReference>
<evidence type="ECO:0000313" key="8">
    <source>
        <dbReference type="EMBL" id="CDW89490.1"/>
    </source>
</evidence>
<dbReference type="OMA" id="FTHRHAL"/>
<proteinExistence type="predicted"/>
<protein>
    <submittedName>
        <fullName evidence="8">Ribosome biogenesis</fullName>
    </submittedName>
</protein>
<evidence type="ECO:0000256" key="5">
    <source>
        <dbReference type="SAM" id="Coils"/>
    </source>
</evidence>
<feature type="region of interest" description="Disordered" evidence="6">
    <location>
        <begin position="502"/>
        <end position="523"/>
    </location>
</feature>